<evidence type="ECO:0000313" key="2">
    <source>
        <dbReference type="EnsemblPlants" id="OBART12G08760.1"/>
    </source>
</evidence>
<feature type="compositionally biased region" description="Pro residues" evidence="1">
    <location>
        <begin position="32"/>
        <end position="45"/>
    </location>
</feature>
<dbReference type="AlphaFoldDB" id="A0A0D3HTD0"/>
<sequence>MSTHHLEPWGQLPPPLLPTPLNGGIEELRVPQPSPPPLPPPPPTTKPESLPAEMDSEPELKALPPPPLLALSQPQVDGAVRPWNLRQLTWRRPAISLSWAAAVPMLSSFRRRKRAPFLVALTAEEIEEDIYAPLPPSLPSVPLSSLPSRACLRHGGSRVQHIPWPNVHRCLCQSHIHRRPLQVVASSPGALLDRHHLLARATPTTNLSWRCHPLLERPTSCSYANSTPEGLQWAPFPVPVGNSPTREWGMDTSDSPRGIKWRKIVPVRYSGAGMILYPMSPFPTET</sequence>
<dbReference type="EnsemblPlants" id="OBART12G08760.1">
    <property type="protein sequence ID" value="OBART12G08760.1"/>
    <property type="gene ID" value="OBART12G08760"/>
</dbReference>
<dbReference type="STRING" id="65489.A0A0D3HTD0"/>
<reference evidence="2" key="1">
    <citation type="journal article" date="2009" name="Rice">
        <title>De Novo Next Generation Sequencing of Plant Genomes.</title>
        <authorList>
            <person name="Rounsley S."/>
            <person name="Marri P.R."/>
            <person name="Yu Y."/>
            <person name="He R."/>
            <person name="Sisneros N."/>
            <person name="Goicoechea J.L."/>
            <person name="Lee S.J."/>
            <person name="Angelova A."/>
            <person name="Kudrna D."/>
            <person name="Luo M."/>
            <person name="Affourtit J."/>
            <person name="Desany B."/>
            <person name="Knight J."/>
            <person name="Niazi F."/>
            <person name="Egholm M."/>
            <person name="Wing R.A."/>
        </authorList>
    </citation>
    <scope>NUCLEOTIDE SEQUENCE [LARGE SCALE GENOMIC DNA]</scope>
    <source>
        <strain evidence="2">cv. IRGC 105608</strain>
    </source>
</reference>
<accession>A0A0D3HTD0</accession>
<dbReference type="HOGENOM" id="CLU_974449_0_0_1"/>
<organism evidence="2">
    <name type="scientific">Oryza barthii</name>
    <dbReference type="NCBI Taxonomy" id="65489"/>
    <lineage>
        <taxon>Eukaryota</taxon>
        <taxon>Viridiplantae</taxon>
        <taxon>Streptophyta</taxon>
        <taxon>Embryophyta</taxon>
        <taxon>Tracheophyta</taxon>
        <taxon>Spermatophyta</taxon>
        <taxon>Magnoliopsida</taxon>
        <taxon>Liliopsida</taxon>
        <taxon>Poales</taxon>
        <taxon>Poaceae</taxon>
        <taxon>BOP clade</taxon>
        <taxon>Oryzoideae</taxon>
        <taxon>Oryzeae</taxon>
        <taxon>Oryzinae</taxon>
        <taxon>Oryza</taxon>
    </lineage>
</organism>
<dbReference type="PaxDb" id="65489-OBART12G08760.1"/>
<evidence type="ECO:0000313" key="3">
    <source>
        <dbReference type="Proteomes" id="UP000026960"/>
    </source>
</evidence>
<keyword evidence="3" id="KW-1185">Reference proteome</keyword>
<name>A0A0D3HTD0_9ORYZ</name>
<protein>
    <submittedName>
        <fullName evidence="2">Uncharacterized protein</fullName>
    </submittedName>
</protein>
<evidence type="ECO:0000256" key="1">
    <source>
        <dbReference type="SAM" id="MobiDB-lite"/>
    </source>
</evidence>
<feature type="region of interest" description="Disordered" evidence="1">
    <location>
        <begin position="1"/>
        <end position="69"/>
    </location>
</feature>
<dbReference type="Gramene" id="OBART12G08760.1">
    <property type="protein sequence ID" value="OBART12G08760.1"/>
    <property type="gene ID" value="OBART12G08760"/>
</dbReference>
<proteinExistence type="predicted"/>
<reference evidence="2" key="2">
    <citation type="submission" date="2015-03" db="UniProtKB">
        <authorList>
            <consortium name="EnsemblPlants"/>
        </authorList>
    </citation>
    <scope>IDENTIFICATION</scope>
</reference>
<dbReference type="Proteomes" id="UP000026960">
    <property type="component" value="Chromosome 12"/>
</dbReference>